<dbReference type="InterPro" id="IPR029058">
    <property type="entry name" value="AB_hydrolase_fold"/>
</dbReference>
<feature type="signal peptide" evidence="1">
    <location>
        <begin position="1"/>
        <end position="23"/>
    </location>
</feature>
<dbReference type="SUPFAM" id="SSF53474">
    <property type="entry name" value="alpha/beta-Hydrolases"/>
    <property type="match status" value="1"/>
</dbReference>
<keyword evidence="3" id="KW-1185">Reference proteome</keyword>
<reference evidence="2 3" key="1">
    <citation type="submission" date="2023-08" db="EMBL/GenBank/DDBJ databases">
        <title>Rhodoferax potami sp. nov. and Rhodoferax mekongensis sp. nov., isolated from the Mekong River in Thailand.</title>
        <authorList>
            <person name="Kitikhun S."/>
            <person name="Charoenyingcharoen P."/>
            <person name="Siriarchawattana P."/>
            <person name="Likhitrattanapisal S."/>
            <person name="Nilsakha T."/>
            <person name="Chanpet A."/>
            <person name="Rattanawaree P."/>
            <person name="Ingsriswang S."/>
        </authorList>
    </citation>
    <scope>NUCLEOTIDE SEQUENCE [LARGE SCALE GENOMIC DNA]</scope>
    <source>
        <strain evidence="2 3">TBRC 17307</strain>
    </source>
</reference>
<evidence type="ECO:0000313" key="2">
    <source>
        <dbReference type="EMBL" id="WNO04841.1"/>
    </source>
</evidence>
<name>A0ABZ0AZ17_9BURK</name>
<evidence type="ECO:0008006" key="4">
    <source>
        <dbReference type="Google" id="ProtNLM"/>
    </source>
</evidence>
<sequence>MRFRYWSAVAALYASMLMPHALAQTTSATPSEVMAKDMREEIVRIPVTVKNLYGKEETKPMPVTIYRPAGEGPFPLMVFNHGRAVPEKRASQGRYRPEMAARYFTAKGFVVMVPTRIGYWETYGDFDPEDTGGSNSPRFEGFADAVYTQVMATVSMAKTLPYVDATRWVVAGQSAGGHTSVIVVSKSPPGLVGGINFAGGSGGNPYTRPGQPYSPQAVEYFWGGLAKTAKVPMIWLYWPNDKYWGAELPKSWHKAWVSNGGKAEFPVFGPSPGDEGHHGLDEDMDHWLPYVDNFLNQLGFTAPAIATRPAATGYADINDLSKVPVREEHKQGYQQFLATKLPRAFAVTEKGGYGSATGDYAVGRAMGKCLRYGLKCKLYAVDNDVVWSGK</sequence>
<dbReference type="InterPro" id="IPR050261">
    <property type="entry name" value="FrsA_esterase"/>
</dbReference>
<keyword evidence="1" id="KW-0732">Signal</keyword>
<dbReference type="EMBL" id="CP132507">
    <property type="protein sequence ID" value="WNO04841.1"/>
    <property type="molecule type" value="Genomic_DNA"/>
</dbReference>
<proteinExistence type="predicted"/>
<dbReference type="Gene3D" id="3.40.50.1820">
    <property type="entry name" value="alpha/beta hydrolase"/>
    <property type="match status" value="1"/>
</dbReference>
<protein>
    <recommendedName>
        <fullName evidence="4">Dienelactone hydrolase</fullName>
    </recommendedName>
</protein>
<dbReference type="RefSeq" id="WP_313867664.1">
    <property type="nucleotide sequence ID" value="NZ_CP132507.1"/>
</dbReference>
<gene>
    <name evidence="2" type="ORF">RAN89_18425</name>
</gene>
<evidence type="ECO:0000313" key="3">
    <source>
        <dbReference type="Proteomes" id="UP001302257"/>
    </source>
</evidence>
<dbReference type="Proteomes" id="UP001302257">
    <property type="component" value="Chromosome"/>
</dbReference>
<feature type="chain" id="PRO_5046959926" description="Dienelactone hydrolase" evidence="1">
    <location>
        <begin position="24"/>
        <end position="390"/>
    </location>
</feature>
<dbReference type="PANTHER" id="PTHR22946">
    <property type="entry name" value="DIENELACTONE HYDROLASE DOMAIN-CONTAINING PROTEIN-RELATED"/>
    <property type="match status" value="1"/>
</dbReference>
<accession>A0ABZ0AZ17</accession>
<organism evidence="2 3">
    <name type="scientific">Rhodoferax mekongensis</name>
    <dbReference type="NCBI Taxonomy" id="3068341"/>
    <lineage>
        <taxon>Bacteria</taxon>
        <taxon>Pseudomonadati</taxon>
        <taxon>Pseudomonadota</taxon>
        <taxon>Betaproteobacteria</taxon>
        <taxon>Burkholderiales</taxon>
        <taxon>Comamonadaceae</taxon>
        <taxon>Rhodoferax</taxon>
    </lineage>
</organism>
<evidence type="ECO:0000256" key="1">
    <source>
        <dbReference type="SAM" id="SignalP"/>
    </source>
</evidence>